<dbReference type="Proteomes" id="UP000054988">
    <property type="component" value="Unassembled WGS sequence"/>
</dbReference>
<sequence length="173" mass="20361">MAKNTSNNISDIHQTVTKDKDDEDPEDDTLFDIIPNEMKTDYLTAYRDMWGHFPELHTNLVNCIVYDDEEMLTVLINMVHASVHILLLSMIKSLQFREGFHQACKNNSLKLKKKALQYLLMNLQVEIDNKCCDPHIDPSNKHDHGLMKMFKNLCLYYENMRPVVPKYPQKRYI</sequence>
<feature type="compositionally biased region" description="Acidic residues" evidence="1">
    <location>
        <begin position="21"/>
        <end position="30"/>
    </location>
</feature>
<name>A0A0W0FJQ3_MONRR</name>
<accession>A0A0W0FJQ3</accession>
<proteinExistence type="predicted"/>
<feature type="region of interest" description="Disordered" evidence="1">
    <location>
        <begin position="1"/>
        <end position="30"/>
    </location>
</feature>
<dbReference type="EMBL" id="LATX01001894">
    <property type="protein sequence ID" value="KTB36516.1"/>
    <property type="molecule type" value="Genomic_DNA"/>
</dbReference>
<evidence type="ECO:0000313" key="2">
    <source>
        <dbReference type="EMBL" id="KTB36516.1"/>
    </source>
</evidence>
<feature type="compositionally biased region" description="Polar residues" evidence="1">
    <location>
        <begin position="1"/>
        <end position="15"/>
    </location>
</feature>
<protein>
    <submittedName>
        <fullName evidence="2">Uncharacterized protein</fullName>
    </submittedName>
</protein>
<reference evidence="2 3" key="1">
    <citation type="submission" date="2015-12" db="EMBL/GenBank/DDBJ databases">
        <title>Draft genome sequence of Moniliophthora roreri, the causal agent of frosty pod rot of cacao.</title>
        <authorList>
            <person name="Aime M.C."/>
            <person name="Diaz-Valderrama J.R."/>
            <person name="Kijpornyongpan T."/>
            <person name="Phillips-Mora W."/>
        </authorList>
    </citation>
    <scope>NUCLEOTIDE SEQUENCE [LARGE SCALE GENOMIC DNA]</scope>
    <source>
        <strain evidence="2 3">MCA 2952</strain>
    </source>
</reference>
<evidence type="ECO:0000313" key="3">
    <source>
        <dbReference type="Proteomes" id="UP000054988"/>
    </source>
</evidence>
<gene>
    <name evidence="2" type="ORF">WG66_10908</name>
</gene>
<comment type="caution">
    <text evidence="2">The sequence shown here is derived from an EMBL/GenBank/DDBJ whole genome shotgun (WGS) entry which is preliminary data.</text>
</comment>
<organism evidence="2 3">
    <name type="scientific">Moniliophthora roreri</name>
    <name type="common">Frosty pod rot fungus</name>
    <name type="synonym">Monilia roreri</name>
    <dbReference type="NCBI Taxonomy" id="221103"/>
    <lineage>
        <taxon>Eukaryota</taxon>
        <taxon>Fungi</taxon>
        <taxon>Dikarya</taxon>
        <taxon>Basidiomycota</taxon>
        <taxon>Agaricomycotina</taxon>
        <taxon>Agaricomycetes</taxon>
        <taxon>Agaricomycetidae</taxon>
        <taxon>Agaricales</taxon>
        <taxon>Marasmiineae</taxon>
        <taxon>Marasmiaceae</taxon>
        <taxon>Moniliophthora</taxon>
    </lineage>
</organism>
<dbReference type="AlphaFoldDB" id="A0A0W0FJQ3"/>
<evidence type="ECO:0000256" key="1">
    <source>
        <dbReference type="SAM" id="MobiDB-lite"/>
    </source>
</evidence>